<protein>
    <submittedName>
        <fullName evidence="1">Genomic scaffold, ProqFM164S01</fullName>
    </submittedName>
</protein>
<reference evidence="1" key="1">
    <citation type="journal article" date="2014" name="Nat. Commun.">
        <title>Multiple recent horizontal transfers of a large genomic region in cheese making fungi.</title>
        <authorList>
            <person name="Cheeseman K."/>
            <person name="Ropars J."/>
            <person name="Renault P."/>
            <person name="Dupont J."/>
            <person name="Gouzy J."/>
            <person name="Branca A."/>
            <person name="Abraham A.L."/>
            <person name="Ceppi M."/>
            <person name="Conseiller E."/>
            <person name="Debuchy R."/>
            <person name="Malagnac F."/>
            <person name="Goarin A."/>
            <person name="Silar P."/>
            <person name="Lacoste S."/>
            <person name="Sallet E."/>
            <person name="Bensimon A."/>
            <person name="Giraud T."/>
            <person name="Brygoo Y."/>
        </authorList>
    </citation>
    <scope>NUCLEOTIDE SEQUENCE [LARGE SCALE GENOMIC DNA]</scope>
    <source>
        <strain evidence="1">FM164</strain>
    </source>
</reference>
<evidence type="ECO:0000313" key="2">
    <source>
        <dbReference type="Proteomes" id="UP000030686"/>
    </source>
</evidence>
<dbReference type="Proteomes" id="UP000030686">
    <property type="component" value="Unassembled WGS sequence"/>
</dbReference>
<accession>W6QIB5</accession>
<gene>
    <name evidence="1" type="ORF">PROQFM164_S01g003129</name>
</gene>
<sequence>MNQPFRIPGRYVLIGNREDFDTGMSGYSISTLGRAWKWKHGYTNRHGAIEGRQATI</sequence>
<evidence type="ECO:0000313" key="1">
    <source>
        <dbReference type="EMBL" id="CDM29317.1"/>
    </source>
</evidence>
<name>W6QIB5_PENRF</name>
<keyword evidence="2" id="KW-1185">Reference proteome</keyword>
<organism evidence="1 2">
    <name type="scientific">Penicillium roqueforti (strain FM164)</name>
    <dbReference type="NCBI Taxonomy" id="1365484"/>
    <lineage>
        <taxon>Eukaryota</taxon>
        <taxon>Fungi</taxon>
        <taxon>Dikarya</taxon>
        <taxon>Ascomycota</taxon>
        <taxon>Pezizomycotina</taxon>
        <taxon>Eurotiomycetes</taxon>
        <taxon>Eurotiomycetidae</taxon>
        <taxon>Eurotiales</taxon>
        <taxon>Aspergillaceae</taxon>
        <taxon>Penicillium</taxon>
    </lineage>
</organism>
<proteinExistence type="predicted"/>
<dbReference type="EMBL" id="HG792015">
    <property type="protein sequence ID" value="CDM29317.1"/>
    <property type="molecule type" value="Genomic_DNA"/>
</dbReference>
<dbReference type="AlphaFoldDB" id="W6QIB5"/>